<protein>
    <submittedName>
        <fullName evidence="1">Uncharacterized protein YbaR (Trm112 family)</fullName>
    </submittedName>
</protein>
<proteinExistence type="predicted"/>
<accession>A0A841KHY0</accession>
<reference evidence="1 2" key="1">
    <citation type="submission" date="2020-08" db="EMBL/GenBank/DDBJ databases">
        <title>Genomic Encyclopedia of Type Strains, Phase IV (KMG-IV): sequencing the most valuable type-strain genomes for metagenomic binning, comparative biology and taxonomic classification.</title>
        <authorList>
            <person name="Goeker M."/>
        </authorList>
    </citation>
    <scope>NUCLEOTIDE SEQUENCE [LARGE SCALE GENOMIC DNA]</scope>
    <source>
        <strain evidence="1 2">DSM 107085</strain>
    </source>
</reference>
<dbReference type="EMBL" id="JACHET010000001">
    <property type="protein sequence ID" value="MBB6183587.1"/>
    <property type="molecule type" value="Genomic_DNA"/>
</dbReference>
<evidence type="ECO:0000313" key="2">
    <source>
        <dbReference type="Proteomes" id="UP000560000"/>
    </source>
</evidence>
<organism evidence="1 2">
    <name type="scientific">Oleiagrimonas soli</name>
    <dbReference type="NCBI Taxonomy" id="1543381"/>
    <lineage>
        <taxon>Bacteria</taxon>
        <taxon>Pseudomonadati</taxon>
        <taxon>Pseudomonadota</taxon>
        <taxon>Gammaproteobacteria</taxon>
        <taxon>Lysobacterales</taxon>
        <taxon>Rhodanobacteraceae</taxon>
        <taxon>Oleiagrimonas</taxon>
    </lineage>
</organism>
<comment type="caution">
    <text evidence="1">The sequence shown here is derived from an EMBL/GenBank/DDBJ whole genome shotgun (WGS) entry which is preliminary data.</text>
</comment>
<name>A0A841KHY0_9GAMM</name>
<dbReference type="AlphaFoldDB" id="A0A841KHY0"/>
<evidence type="ECO:0000313" key="1">
    <source>
        <dbReference type="EMBL" id="MBB6183587.1"/>
    </source>
</evidence>
<dbReference type="Proteomes" id="UP000560000">
    <property type="component" value="Unassembled WGS sequence"/>
</dbReference>
<sequence>MSLCPYCKEEFTYVVSVGVVVMGHDTHNHAVSYNCPHCETSLSVTSDHHEVQRDMITAVVAAIKDGSARGAV</sequence>
<gene>
    <name evidence="1" type="ORF">HNQ86_000932</name>
</gene>